<sequence>MGAITERTYYNFSQSVYNAKGLDDIVKKVEIVNRKRFVVKEKESGIQAKV</sequence>
<keyword evidence="2" id="KW-1185">Reference proteome</keyword>
<evidence type="ECO:0000313" key="2">
    <source>
        <dbReference type="Proteomes" id="UP000808914"/>
    </source>
</evidence>
<gene>
    <name evidence="1" type="ORF">JOD45_000254</name>
</gene>
<evidence type="ECO:0000313" key="1">
    <source>
        <dbReference type="EMBL" id="MBM7644063.1"/>
    </source>
</evidence>
<comment type="caution">
    <text evidence="1">The sequence shown here is derived from an EMBL/GenBank/DDBJ whole genome shotgun (WGS) entry which is preliminary data.</text>
</comment>
<name>A0ABS2PVS3_9BACL</name>
<reference evidence="1 2" key="1">
    <citation type="submission" date="2021-01" db="EMBL/GenBank/DDBJ databases">
        <title>Genomic Encyclopedia of Type Strains, Phase IV (KMG-IV): sequencing the most valuable type-strain genomes for metagenomic binning, comparative biology and taxonomic classification.</title>
        <authorList>
            <person name="Goeker M."/>
        </authorList>
    </citation>
    <scope>NUCLEOTIDE SEQUENCE [LARGE SCALE GENOMIC DNA]</scope>
    <source>
        <strain evidence="1 2">DSM 28236</strain>
    </source>
</reference>
<organism evidence="1 2">
    <name type="scientific">Scopulibacillus daqui</name>
    <dbReference type="NCBI Taxonomy" id="1469162"/>
    <lineage>
        <taxon>Bacteria</taxon>
        <taxon>Bacillati</taxon>
        <taxon>Bacillota</taxon>
        <taxon>Bacilli</taxon>
        <taxon>Bacillales</taxon>
        <taxon>Sporolactobacillaceae</taxon>
        <taxon>Scopulibacillus</taxon>
    </lineage>
</organism>
<dbReference type="Proteomes" id="UP000808914">
    <property type="component" value="Unassembled WGS sequence"/>
</dbReference>
<dbReference type="RefSeq" id="WP_205002026.1">
    <property type="nucleotide sequence ID" value="NZ_JAFBER010000001.1"/>
</dbReference>
<dbReference type="EMBL" id="JAFBER010000001">
    <property type="protein sequence ID" value="MBM7644063.1"/>
    <property type="molecule type" value="Genomic_DNA"/>
</dbReference>
<accession>A0ABS2PVS3</accession>
<proteinExistence type="predicted"/>
<protein>
    <submittedName>
        <fullName evidence="1">Uncharacterized protein</fullName>
    </submittedName>
</protein>